<protein>
    <submittedName>
        <fullName evidence="3">Macro domain-containing protein</fullName>
    </submittedName>
</protein>
<sequence>MSEITYVRGDATVPSVKGAKVIAHVCNDIGGWGKGFVLALSRRWPEPEAAYRAWHRDRARNDFGLGAVQLVRVGPYVWVANMIGQRGTRTGSKGVPVRYEAIDTALDRLAAEVIELGASVHMPRIGCGLAGGKWSRVEPLVTERLVRRGIAVTVYDHGEDGG</sequence>
<dbReference type="InterPro" id="IPR002589">
    <property type="entry name" value="Macro_dom"/>
</dbReference>
<dbReference type="SUPFAM" id="SSF52949">
    <property type="entry name" value="Macro domain-like"/>
    <property type="match status" value="1"/>
</dbReference>
<name>A0ABW7AW16_9ACTN</name>
<dbReference type="PANTHER" id="PTHR12521:SF0">
    <property type="entry name" value="ADP-RIBOSE GLYCOHYDROLASE OARD1"/>
    <property type="match status" value="1"/>
</dbReference>
<dbReference type="Gene3D" id="3.40.220.10">
    <property type="entry name" value="Leucine Aminopeptidase, subunit E, domain 1"/>
    <property type="match status" value="1"/>
</dbReference>
<dbReference type="SMART" id="SM00506">
    <property type="entry name" value="A1pp"/>
    <property type="match status" value="1"/>
</dbReference>
<proteinExistence type="predicted"/>
<comment type="caution">
    <text evidence="3">The sequence shown here is derived from an EMBL/GenBank/DDBJ whole genome shotgun (WGS) entry which is preliminary data.</text>
</comment>
<organism evidence="3 4">
    <name type="scientific">Streptomyces cinerochromogenes</name>
    <dbReference type="NCBI Taxonomy" id="66422"/>
    <lineage>
        <taxon>Bacteria</taxon>
        <taxon>Bacillati</taxon>
        <taxon>Actinomycetota</taxon>
        <taxon>Actinomycetes</taxon>
        <taxon>Kitasatosporales</taxon>
        <taxon>Streptomycetaceae</taxon>
        <taxon>Streptomyces</taxon>
    </lineage>
</organism>
<evidence type="ECO:0000313" key="3">
    <source>
        <dbReference type="EMBL" id="MFG3009089.1"/>
    </source>
</evidence>
<reference evidence="3 4" key="1">
    <citation type="submission" date="2024-10" db="EMBL/GenBank/DDBJ databases">
        <title>The Natural Products Discovery Center: Release of the First 8490 Sequenced Strains for Exploring Actinobacteria Biosynthetic Diversity.</title>
        <authorList>
            <person name="Kalkreuter E."/>
            <person name="Kautsar S.A."/>
            <person name="Yang D."/>
            <person name="Bader C.D."/>
            <person name="Teijaro C.N."/>
            <person name="Fluegel L."/>
            <person name="Davis C.M."/>
            <person name="Simpson J.R."/>
            <person name="Lauterbach L."/>
            <person name="Steele A.D."/>
            <person name="Gui C."/>
            <person name="Meng S."/>
            <person name="Li G."/>
            <person name="Viehrig K."/>
            <person name="Ye F."/>
            <person name="Su P."/>
            <person name="Kiefer A.F."/>
            <person name="Nichols A."/>
            <person name="Cepeda A.J."/>
            <person name="Yan W."/>
            <person name="Fan B."/>
            <person name="Jiang Y."/>
            <person name="Adhikari A."/>
            <person name="Zheng C.-J."/>
            <person name="Schuster L."/>
            <person name="Cowan T.M."/>
            <person name="Smanski M.J."/>
            <person name="Chevrette M.G."/>
            <person name="De Carvalho L.P.S."/>
            <person name="Shen B."/>
        </authorList>
    </citation>
    <scope>NUCLEOTIDE SEQUENCE [LARGE SCALE GENOMIC DNA]</scope>
    <source>
        <strain evidence="3 4">NPDC048320</strain>
    </source>
</reference>
<accession>A0ABW7AW16</accession>
<dbReference type="InterPro" id="IPR050892">
    <property type="entry name" value="ADP-ribose_metab_enzymes"/>
</dbReference>
<dbReference type="RefSeq" id="WP_392814121.1">
    <property type="nucleotide sequence ID" value="NZ_JBICYV010000001.1"/>
</dbReference>
<evidence type="ECO:0000313" key="4">
    <source>
        <dbReference type="Proteomes" id="UP001604267"/>
    </source>
</evidence>
<comment type="catalytic activity">
    <reaction evidence="1">
        <text>an N-(ADP-alpha-D-ribosyl)-thymidine in DNA + H2O = a thymidine in DNA + ADP-D-ribose</text>
        <dbReference type="Rhea" id="RHEA:71655"/>
        <dbReference type="Rhea" id="RHEA-COMP:13556"/>
        <dbReference type="Rhea" id="RHEA-COMP:18051"/>
        <dbReference type="ChEBI" id="CHEBI:15377"/>
        <dbReference type="ChEBI" id="CHEBI:57967"/>
        <dbReference type="ChEBI" id="CHEBI:137386"/>
        <dbReference type="ChEBI" id="CHEBI:191199"/>
    </reaction>
    <physiologicalReaction direction="left-to-right" evidence="1">
        <dbReference type="Rhea" id="RHEA:71656"/>
    </physiologicalReaction>
</comment>
<keyword evidence="4" id="KW-1185">Reference proteome</keyword>
<dbReference type="EMBL" id="JBICYV010000001">
    <property type="protein sequence ID" value="MFG3009089.1"/>
    <property type="molecule type" value="Genomic_DNA"/>
</dbReference>
<evidence type="ECO:0000256" key="1">
    <source>
        <dbReference type="ARBA" id="ARBA00035885"/>
    </source>
</evidence>
<dbReference type="CDD" id="cd02901">
    <property type="entry name" value="Macro_Poa1p-like"/>
    <property type="match status" value="1"/>
</dbReference>
<dbReference type="PANTHER" id="PTHR12521">
    <property type="entry name" value="PROTEIN C6ORF130"/>
    <property type="match status" value="1"/>
</dbReference>
<dbReference type="Proteomes" id="UP001604267">
    <property type="component" value="Unassembled WGS sequence"/>
</dbReference>
<dbReference type="PROSITE" id="PS51154">
    <property type="entry name" value="MACRO"/>
    <property type="match status" value="1"/>
</dbReference>
<evidence type="ECO:0000259" key="2">
    <source>
        <dbReference type="PROSITE" id="PS51154"/>
    </source>
</evidence>
<dbReference type="InterPro" id="IPR043472">
    <property type="entry name" value="Macro_dom-like"/>
</dbReference>
<gene>
    <name evidence="3" type="ORF">ACGFZB_01250</name>
</gene>
<feature type="domain" description="Macro" evidence="2">
    <location>
        <begin position="1"/>
        <end position="162"/>
    </location>
</feature>